<evidence type="ECO:0000313" key="2">
    <source>
        <dbReference type="Proteomes" id="UP000621631"/>
    </source>
</evidence>
<reference evidence="1 2" key="1">
    <citation type="submission" date="2020-09" db="EMBL/GenBank/DDBJ databases">
        <title>Draft Genome Sequences of Oil-Oxidizing Bacteria Halomonas titanicae, Marinobacter lutaoensis, and Virgibacillus halodenitrificans Isolated from Highly Saline Environments.</title>
        <authorList>
            <person name="Grouzdev D.S."/>
            <person name="Sokolova D.S."/>
            <person name="Semenova E.M."/>
            <person name="Borzenkov I.A."/>
            <person name="Bidzhieva S.K."/>
            <person name="Poltaraus A.B."/>
            <person name="Nazina T.N."/>
        </authorList>
    </citation>
    <scope>NUCLEOTIDE SEQUENCE [LARGE SCALE GENOMIC DNA]</scope>
    <source>
        <strain evidence="1 2">VKM B-3472D</strain>
    </source>
</reference>
<dbReference type="Pfam" id="PF11392">
    <property type="entry name" value="AllH"/>
    <property type="match status" value="1"/>
</dbReference>
<gene>
    <name evidence="1" type="ORF">IC602_00570</name>
</gene>
<accession>A0ABR7VGM4</accession>
<dbReference type="Proteomes" id="UP000621631">
    <property type="component" value="Unassembled WGS sequence"/>
</dbReference>
<sequence length="315" mass="35686">MVMAASPTCQIKQMDRHLLEWLRHKRNGEHIGIVHSVFDKVINFISNDKQILFSLAKDVVVQSPRMMKTSQGDSFSAMNVTLHRGDDIYFIGEDCLELNGWKWRFSDIAIWNRDIASLSQASSEISSAKLKVINDFILKNGAREGIFAAWKSYNDPSWEVPKATKKNIYFTPFLTGIKEMEQEIKEQKLEAFMEKLVGLGIGLTPSGDDFLTGLLATWQHTEFPLYKEFASSQMTTLQKLQGRTTDVSYFMLKHCLNGEVNEALLDLLGSVNAEPSHMSKLLAIGSTSGTDMLAGVSFAYQQLLNYEEETQWHQK</sequence>
<protein>
    <submittedName>
        <fullName evidence="1">DUF2877 domain-containing protein</fullName>
    </submittedName>
</protein>
<dbReference type="EMBL" id="JACWEZ010000001">
    <property type="protein sequence ID" value="MBD1221100.1"/>
    <property type="molecule type" value="Genomic_DNA"/>
</dbReference>
<dbReference type="InterPro" id="IPR021530">
    <property type="entry name" value="AllH-like"/>
</dbReference>
<comment type="caution">
    <text evidence="1">The sequence shown here is derived from an EMBL/GenBank/DDBJ whole genome shotgun (WGS) entry which is preliminary data.</text>
</comment>
<name>A0ABR7VGM4_VIRHA</name>
<organism evidence="1 2">
    <name type="scientific">Virgibacillus halodenitrificans</name>
    <name type="common">Bacillus halodenitrificans</name>
    <dbReference type="NCBI Taxonomy" id="1482"/>
    <lineage>
        <taxon>Bacteria</taxon>
        <taxon>Bacillati</taxon>
        <taxon>Bacillota</taxon>
        <taxon>Bacilli</taxon>
        <taxon>Bacillales</taxon>
        <taxon>Bacillaceae</taxon>
        <taxon>Virgibacillus</taxon>
    </lineage>
</organism>
<evidence type="ECO:0000313" key="1">
    <source>
        <dbReference type="EMBL" id="MBD1221100.1"/>
    </source>
</evidence>
<keyword evidence="2" id="KW-1185">Reference proteome</keyword>
<proteinExistence type="predicted"/>